<organism evidence="1 2">
    <name type="scientific">Clostridium symbiosum</name>
    <name type="common">Bacteroides symbiosus</name>
    <dbReference type="NCBI Taxonomy" id="1512"/>
    <lineage>
        <taxon>Bacteria</taxon>
        <taxon>Bacillati</taxon>
        <taxon>Bacillota</taxon>
        <taxon>Clostridia</taxon>
        <taxon>Lachnospirales</taxon>
        <taxon>Lachnospiraceae</taxon>
        <taxon>Otoolea</taxon>
    </lineage>
</organism>
<name>A0AAW6AXU6_CLOSY</name>
<dbReference type="RefSeq" id="WP_195321298.1">
    <property type="nucleotide sequence ID" value="NZ_JADMRR010000035.1"/>
</dbReference>
<dbReference type="AlphaFoldDB" id="A0AAW6AXU6"/>
<evidence type="ECO:0000313" key="2">
    <source>
        <dbReference type="Proteomes" id="UP001300871"/>
    </source>
</evidence>
<reference evidence="1" key="1">
    <citation type="submission" date="2023-01" db="EMBL/GenBank/DDBJ databases">
        <title>Human gut microbiome strain richness.</title>
        <authorList>
            <person name="Chen-Liaw A."/>
        </authorList>
    </citation>
    <scope>NUCLEOTIDE SEQUENCE</scope>
    <source>
        <strain evidence="1">B1_m1001713B170214d0_201011</strain>
    </source>
</reference>
<protein>
    <submittedName>
        <fullName evidence="1">Uncharacterized protein</fullName>
    </submittedName>
</protein>
<evidence type="ECO:0000313" key="1">
    <source>
        <dbReference type="EMBL" id="MDB2001835.1"/>
    </source>
</evidence>
<dbReference type="EMBL" id="JAQLGM010000049">
    <property type="protein sequence ID" value="MDB2001835.1"/>
    <property type="molecule type" value="Genomic_DNA"/>
</dbReference>
<gene>
    <name evidence="1" type="ORF">PM006_16680</name>
</gene>
<accession>A0AAW6AXU6</accession>
<dbReference type="Proteomes" id="UP001300871">
    <property type="component" value="Unassembled WGS sequence"/>
</dbReference>
<proteinExistence type="predicted"/>
<comment type="caution">
    <text evidence="1">The sequence shown here is derived from an EMBL/GenBank/DDBJ whole genome shotgun (WGS) entry which is preliminary data.</text>
</comment>
<sequence>MITKKINIDGKQVEFRASAAIPRIYRSKFHRDIFRDLMHLQEMIEKNDDKGSGIELDSLDLFENVAYIMAKHADPTQPDTPDEWLDQFSTFTIYNILPQLLELWHLNVQTEVEAKKKQNRPAGK</sequence>